<keyword evidence="1" id="KW-0472">Membrane</keyword>
<dbReference type="EMBL" id="AAXG02000016">
    <property type="protein sequence ID" value="EDM99542.1"/>
    <property type="molecule type" value="Genomic_DNA"/>
</dbReference>
<protein>
    <submittedName>
        <fullName evidence="2">Uncharacterized protein</fullName>
    </submittedName>
</protein>
<gene>
    <name evidence="2" type="ORF">BACCAP_02599</name>
</gene>
<feature type="transmembrane region" description="Helical" evidence="1">
    <location>
        <begin position="22"/>
        <end position="43"/>
    </location>
</feature>
<reference evidence="2 3" key="2">
    <citation type="submission" date="2007-06" db="EMBL/GenBank/DDBJ databases">
        <title>Draft genome sequence of Pseudoflavonifractor capillosus ATCC 29799.</title>
        <authorList>
            <person name="Sudarsanam P."/>
            <person name="Ley R."/>
            <person name="Guruge J."/>
            <person name="Turnbaugh P.J."/>
            <person name="Mahowald M."/>
            <person name="Liep D."/>
            <person name="Gordon J."/>
        </authorList>
    </citation>
    <scope>NUCLEOTIDE SEQUENCE [LARGE SCALE GENOMIC DNA]</scope>
    <source>
        <strain evidence="2 3">ATCC 29799</strain>
    </source>
</reference>
<evidence type="ECO:0000313" key="2">
    <source>
        <dbReference type="EMBL" id="EDM99542.1"/>
    </source>
</evidence>
<keyword evidence="1" id="KW-1133">Transmembrane helix</keyword>
<sequence length="79" mass="9494">MQAPQQYFTQCLLFSEGKPFCYFIPSVSYPFLIHFISVSYFQLQGDWMRFERGLLNSQKLHAELHRKMRCVLQQVLLIF</sequence>
<keyword evidence="1" id="KW-0812">Transmembrane</keyword>
<evidence type="ECO:0000313" key="3">
    <source>
        <dbReference type="Proteomes" id="UP000003639"/>
    </source>
</evidence>
<accession>A6NWK5</accession>
<dbReference type="STRING" id="411467.BACCAP_02599"/>
<name>A6NWK5_9FIRM</name>
<keyword evidence="3" id="KW-1185">Reference proteome</keyword>
<comment type="caution">
    <text evidence="2">The sequence shown here is derived from an EMBL/GenBank/DDBJ whole genome shotgun (WGS) entry which is preliminary data.</text>
</comment>
<dbReference type="AlphaFoldDB" id="A6NWK5"/>
<organism evidence="2 3">
    <name type="scientific">Pseudoflavonifractor capillosus ATCC 29799</name>
    <dbReference type="NCBI Taxonomy" id="411467"/>
    <lineage>
        <taxon>Bacteria</taxon>
        <taxon>Bacillati</taxon>
        <taxon>Bacillota</taxon>
        <taxon>Clostridia</taxon>
        <taxon>Eubacteriales</taxon>
        <taxon>Oscillospiraceae</taxon>
        <taxon>Pseudoflavonifractor</taxon>
    </lineage>
</organism>
<dbReference type="Proteomes" id="UP000003639">
    <property type="component" value="Unassembled WGS sequence"/>
</dbReference>
<proteinExistence type="predicted"/>
<reference evidence="2 3" key="1">
    <citation type="submission" date="2007-04" db="EMBL/GenBank/DDBJ databases">
        <authorList>
            <person name="Fulton L."/>
            <person name="Clifton S."/>
            <person name="Fulton B."/>
            <person name="Xu J."/>
            <person name="Minx P."/>
            <person name="Pepin K.H."/>
            <person name="Johnson M."/>
            <person name="Thiruvilangam P."/>
            <person name="Bhonagiri V."/>
            <person name="Nash W.E."/>
            <person name="Mardis E.R."/>
            <person name="Wilson R.K."/>
        </authorList>
    </citation>
    <scope>NUCLEOTIDE SEQUENCE [LARGE SCALE GENOMIC DNA]</scope>
    <source>
        <strain evidence="2 3">ATCC 29799</strain>
    </source>
</reference>
<evidence type="ECO:0000256" key="1">
    <source>
        <dbReference type="SAM" id="Phobius"/>
    </source>
</evidence>